<dbReference type="Proteomes" id="UP000008229">
    <property type="component" value="Chromosome"/>
</dbReference>
<sequence length="122" mass="13454">MADRILCLSWGAVVRGRERRSLEVFNDAVGYYTGLQQQGGIERFDLVLLTPNGSVGGMMLLYGTHAQVEAIREDDRFLRITLDAGMVVDDLRVVDGYANEGIAEPMGRFQEAIANVQQPAHA</sequence>
<name>D3F1Y0_CONWI</name>
<dbReference type="EMBL" id="CP001854">
    <property type="protein sequence ID" value="ADB54161.1"/>
    <property type="molecule type" value="Genomic_DNA"/>
</dbReference>
<accession>D3F1Y0</accession>
<dbReference type="KEGG" id="cwo:Cwoe_5760"/>
<reference evidence="1 2" key="1">
    <citation type="journal article" date="2010" name="Stand. Genomic Sci.">
        <title>Complete genome sequence of Conexibacter woesei type strain (ID131577).</title>
        <authorList>
            <person name="Pukall R."/>
            <person name="Lapidus A."/>
            <person name="Glavina Del Rio T."/>
            <person name="Copeland A."/>
            <person name="Tice H."/>
            <person name="Cheng J.-F."/>
            <person name="Lucas S."/>
            <person name="Chen F."/>
            <person name="Nolan M."/>
            <person name="Bruce D."/>
            <person name="Goodwin L."/>
            <person name="Pitluck S."/>
            <person name="Mavromatis K."/>
            <person name="Ivanova N."/>
            <person name="Ovchinnikova G."/>
            <person name="Pati A."/>
            <person name="Chen A."/>
            <person name="Palaniappan K."/>
            <person name="Land M."/>
            <person name="Hauser L."/>
            <person name="Chang Y.-J."/>
            <person name="Jeffries C.D."/>
            <person name="Chain P."/>
            <person name="Meincke L."/>
            <person name="Sims D."/>
            <person name="Brettin T."/>
            <person name="Detter J.C."/>
            <person name="Rohde M."/>
            <person name="Goeker M."/>
            <person name="Bristow J."/>
            <person name="Eisen J.A."/>
            <person name="Markowitz V."/>
            <person name="Kyrpides N.C."/>
            <person name="Klenk H.-P."/>
            <person name="Hugenholtz P."/>
        </authorList>
    </citation>
    <scope>NUCLEOTIDE SEQUENCE [LARGE SCALE GENOMIC DNA]</scope>
    <source>
        <strain evidence="2">DSM 14684 / CIP 108061 / JCM 11494 / NBRC 100937 / ID131577</strain>
    </source>
</reference>
<evidence type="ECO:0000313" key="2">
    <source>
        <dbReference type="Proteomes" id="UP000008229"/>
    </source>
</evidence>
<dbReference type="eggNOG" id="ENOG502ZSIU">
    <property type="taxonomic scope" value="Bacteria"/>
</dbReference>
<keyword evidence="2" id="KW-1185">Reference proteome</keyword>
<dbReference type="STRING" id="469383.Cwoe_5760"/>
<reference evidence="2" key="2">
    <citation type="submission" date="2010-01" db="EMBL/GenBank/DDBJ databases">
        <title>The complete genome of Conexibacter woesei DSM 14684.</title>
        <authorList>
            <consortium name="US DOE Joint Genome Institute (JGI-PGF)"/>
            <person name="Lucas S."/>
            <person name="Copeland A."/>
            <person name="Lapidus A."/>
            <person name="Glavina del Rio T."/>
            <person name="Dalin E."/>
            <person name="Tice H."/>
            <person name="Bruce D."/>
            <person name="Goodwin L."/>
            <person name="Pitluck S."/>
            <person name="Kyrpides N."/>
            <person name="Mavromatis K."/>
            <person name="Ivanova N."/>
            <person name="Mikhailova N."/>
            <person name="Chertkov O."/>
            <person name="Brettin T."/>
            <person name="Detter J.C."/>
            <person name="Han C."/>
            <person name="Larimer F."/>
            <person name="Land M."/>
            <person name="Hauser L."/>
            <person name="Markowitz V."/>
            <person name="Cheng J.-F."/>
            <person name="Hugenholtz P."/>
            <person name="Woyke T."/>
            <person name="Wu D."/>
            <person name="Pukall R."/>
            <person name="Steenblock K."/>
            <person name="Schneider S."/>
            <person name="Klenk H.-P."/>
            <person name="Eisen J.A."/>
        </authorList>
    </citation>
    <scope>NUCLEOTIDE SEQUENCE [LARGE SCALE GENOMIC DNA]</scope>
    <source>
        <strain evidence="2">DSM 14684 / CIP 108061 / JCM 11494 / NBRC 100937 / ID131577</strain>
    </source>
</reference>
<dbReference type="RefSeq" id="WP_012937212.1">
    <property type="nucleotide sequence ID" value="NC_013739.1"/>
</dbReference>
<organism evidence="1 2">
    <name type="scientific">Conexibacter woesei (strain DSM 14684 / CCUG 47730 / CIP 108061 / JCM 11494 / NBRC 100937 / ID131577)</name>
    <dbReference type="NCBI Taxonomy" id="469383"/>
    <lineage>
        <taxon>Bacteria</taxon>
        <taxon>Bacillati</taxon>
        <taxon>Actinomycetota</taxon>
        <taxon>Thermoleophilia</taxon>
        <taxon>Solirubrobacterales</taxon>
        <taxon>Conexibacteraceae</taxon>
        <taxon>Conexibacter</taxon>
    </lineage>
</organism>
<dbReference type="AlphaFoldDB" id="D3F1Y0"/>
<gene>
    <name evidence="1" type="ordered locus">Cwoe_5760</name>
</gene>
<proteinExistence type="predicted"/>
<dbReference type="HOGENOM" id="CLU_164599_0_0_11"/>
<dbReference type="OrthoDB" id="2678460at2"/>
<protein>
    <submittedName>
        <fullName evidence="1">Uncharacterized protein</fullName>
    </submittedName>
</protein>
<evidence type="ECO:0000313" key="1">
    <source>
        <dbReference type="EMBL" id="ADB54161.1"/>
    </source>
</evidence>